<dbReference type="EMBL" id="AP025225">
    <property type="protein sequence ID" value="BDB95935.1"/>
    <property type="molecule type" value="Genomic_DNA"/>
</dbReference>
<dbReference type="RefSeq" id="WP_236865189.1">
    <property type="nucleotide sequence ID" value="NZ_AP025225.1"/>
</dbReference>
<name>A0ABM7V848_9PROT</name>
<organism evidence="1 2">
    <name type="scientific">Candidatus Hydrogenosomobacter endosymbioticus</name>
    <dbReference type="NCBI Taxonomy" id="2558174"/>
    <lineage>
        <taxon>Bacteria</taxon>
        <taxon>Pseudomonadati</taxon>
        <taxon>Pseudomonadota</taxon>
        <taxon>Alphaproteobacteria</taxon>
        <taxon>Holosporales</taxon>
        <taxon>Holosporaceae</taxon>
        <taxon>Candidatus Hydrogenosomobacter</taxon>
    </lineage>
</organism>
<dbReference type="Proteomes" id="UP001320209">
    <property type="component" value="Chromosome"/>
</dbReference>
<accession>A0ABM7V848</accession>
<reference evidence="1" key="1">
    <citation type="submission" date="2021-10" db="EMBL/GenBank/DDBJ databases">
        <title>Genome Sequence of The Candidatus Hydrogeosomobacter endosymbioticus, an Intracellular Bacterial Symbiont of the Anaerobic Ciliate GW7.</title>
        <authorList>
            <person name="Shiohama Y."/>
            <person name="Shinzato N."/>
        </authorList>
    </citation>
    <scope>NUCLEOTIDE SEQUENCE [LARGE SCALE GENOMIC DNA]</scope>
    <source>
        <strain evidence="1">200920</strain>
    </source>
</reference>
<gene>
    <name evidence="1" type="ORF">HYD_0680</name>
</gene>
<protein>
    <submittedName>
        <fullName evidence="1">Uncharacterized protein</fullName>
    </submittedName>
</protein>
<proteinExistence type="predicted"/>
<keyword evidence="2" id="KW-1185">Reference proteome</keyword>
<evidence type="ECO:0000313" key="1">
    <source>
        <dbReference type="EMBL" id="BDB95935.1"/>
    </source>
</evidence>
<evidence type="ECO:0000313" key="2">
    <source>
        <dbReference type="Proteomes" id="UP001320209"/>
    </source>
</evidence>
<sequence length="292" mass="34066">MSLRLIKNWTHKMNIFKILALAVFAIGGSASAGWLTEYQKNELKNMLFNNYKRTDVNTDGNIAGIIAMIDSLKPKDENMINYQDLQIKILQKPSCFDESYLSYNCKNIVNFLNKTFLDNKEEILAKVQEEKKAEDRISAMHIVFDMGRIMSLSQLYGNEENNKTCCGYYDPKEAAYNISGFVGIRSEERLSRFMSDVENTFNIANYLIDQRKFQISEDEIAVEIYELYKKHFSPIECEVKNSMEEELKRLNNKIFFDLSETEIFDKGFISCLLESKKNKFKFLKSAQNEQFQ</sequence>